<dbReference type="RefSeq" id="WP_227261082.1">
    <property type="nucleotide sequence ID" value="NZ_BAAADU010000002.1"/>
</dbReference>
<keyword evidence="3" id="KW-1185">Reference proteome</keyword>
<dbReference type="GeneID" id="68574109"/>
<dbReference type="AlphaFoldDB" id="A0AAV3T1C8"/>
<organism evidence="2 3">
    <name type="scientific">Salarchaeum japonicum</name>
    <dbReference type="NCBI Taxonomy" id="555573"/>
    <lineage>
        <taxon>Archaea</taxon>
        <taxon>Methanobacteriati</taxon>
        <taxon>Methanobacteriota</taxon>
        <taxon>Stenosarchaea group</taxon>
        <taxon>Halobacteria</taxon>
        <taxon>Halobacteriales</taxon>
        <taxon>Halobacteriaceae</taxon>
    </lineage>
</organism>
<comment type="caution">
    <text evidence="2">The sequence shown here is derived from an EMBL/GenBank/DDBJ whole genome shotgun (WGS) entry which is preliminary data.</text>
</comment>
<dbReference type="EMBL" id="BAAADU010000002">
    <property type="protein sequence ID" value="GAA0650883.1"/>
    <property type="molecule type" value="Genomic_DNA"/>
</dbReference>
<dbReference type="Proteomes" id="UP001500194">
    <property type="component" value="Unassembled WGS sequence"/>
</dbReference>
<reference evidence="2 3" key="1">
    <citation type="journal article" date="2019" name="Int. J. Syst. Evol. Microbiol.">
        <title>The Global Catalogue of Microorganisms (GCM) 10K type strain sequencing project: providing services to taxonomists for standard genome sequencing and annotation.</title>
        <authorList>
            <consortium name="The Broad Institute Genomics Platform"/>
            <consortium name="The Broad Institute Genome Sequencing Center for Infectious Disease"/>
            <person name="Wu L."/>
            <person name="Ma J."/>
        </authorList>
    </citation>
    <scope>NUCLEOTIDE SEQUENCE [LARGE SCALE GENOMIC DNA]</scope>
    <source>
        <strain evidence="2 3">JCM 16327</strain>
    </source>
</reference>
<sequence>MVSLAPRAYRALDVGSKLLGLLLLTAALGGAAGAYAIPAALLGLVLGLLTVFIDVDD</sequence>
<evidence type="ECO:0000313" key="2">
    <source>
        <dbReference type="EMBL" id="GAA0650883.1"/>
    </source>
</evidence>
<proteinExistence type="predicted"/>
<dbReference type="InterPro" id="IPR058433">
    <property type="entry name" value="DUF8120"/>
</dbReference>
<feature type="domain" description="DUF8120" evidence="1">
    <location>
        <begin position="2"/>
        <end position="55"/>
    </location>
</feature>
<protein>
    <recommendedName>
        <fullName evidence="1">DUF8120 domain-containing protein</fullName>
    </recommendedName>
</protein>
<evidence type="ECO:0000313" key="3">
    <source>
        <dbReference type="Proteomes" id="UP001500194"/>
    </source>
</evidence>
<dbReference type="Pfam" id="PF26439">
    <property type="entry name" value="DUF8120"/>
    <property type="match status" value="1"/>
</dbReference>
<accession>A0AAV3T1C8</accession>
<evidence type="ECO:0000259" key="1">
    <source>
        <dbReference type="Pfam" id="PF26439"/>
    </source>
</evidence>
<gene>
    <name evidence="2" type="ORF">GCM10009019_12220</name>
</gene>
<name>A0AAV3T1C8_9EURY</name>